<organism evidence="1">
    <name type="scientific">marine sediment metagenome</name>
    <dbReference type="NCBI Taxonomy" id="412755"/>
    <lineage>
        <taxon>unclassified sequences</taxon>
        <taxon>metagenomes</taxon>
        <taxon>ecological metagenomes</taxon>
    </lineage>
</organism>
<comment type="caution">
    <text evidence="1">The sequence shown here is derived from an EMBL/GenBank/DDBJ whole genome shotgun (WGS) entry which is preliminary data.</text>
</comment>
<reference evidence="1" key="1">
    <citation type="journal article" date="2014" name="Front. Microbiol.">
        <title>High frequency of phylogenetically diverse reductive dehalogenase-homologous genes in deep subseafloor sedimentary metagenomes.</title>
        <authorList>
            <person name="Kawai M."/>
            <person name="Futagami T."/>
            <person name="Toyoda A."/>
            <person name="Takaki Y."/>
            <person name="Nishi S."/>
            <person name="Hori S."/>
            <person name="Arai W."/>
            <person name="Tsubouchi T."/>
            <person name="Morono Y."/>
            <person name="Uchiyama I."/>
            <person name="Ito T."/>
            <person name="Fujiyama A."/>
            <person name="Inagaki F."/>
            <person name="Takami H."/>
        </authorList>
    </citation>
    <scope>NUCLEOTIDE SEQUENCE</scope>
    <source>
        <strain evidence="1">Expedition CK06-06</strain>
    </source>
</reference>
<dbReference type="EMBL" id="BARS01022922">
    <property type="protein sequence ID" value="GAG05570.1"/>
    <property type="molecule type" value="Genomic_DNA"/>
</dbReference>
<accession>X0UIZ5</accession>
<evidence type="ECO:0000313" key="1">
    <source>
        <dbReference type="EMBL" id="GAG05570.1"/>
    </source>
</evidence>
<sequence length="80" mass="9630">MAKGDIRTLKEQLEESRKDALEYMVKYDNAMIDLQETHVKFAELISRYRELENYSRGWKSEAKRLIEEMEKIKAINYRAN</sequence>
<name>X0UIZ5_9ZZZZ</name>
<dbReference type="AlphaFoldDB" id="X0UIZ5"/>
<proteinExistence type="predicted"/>
<protein>
    <submittedName>
        <fullName evidence="1">Uncharacterized protein</fullName>
    </submittedName>
</protein>
<gene>
    <name evidence="1" type="ORF">S01H1_36573</name>
</gene>